<keyword evidence="2" id="KW-0547">Nucleotide-binding</keyword>
<comment type="caution">
    <text evidence="6">The sequence shown here is derived from an EMBL/GenBank/DDBJ whole genome shotgun (WGS) entry which is preliminary data.</text>
</comment>
<dbReference type="InterPro" id="IPR000873">
    <property type="entry name" value="AMP-dep_synth/lig_dom"/>
</dbReference>
<evidence type="ECO:0000313" key="6">
    <source>
        <dbReference type="EMBL" id="NHZ65706.1"/>
    </source>
</evidence>
<name>A0ABX0MZP1_9BURK</name>
<proteinExistence type="predicted"/>
<dbReference type="Proteomes" id="UP000610594">
    <property type="component" value="Unassembled WGS sequence"/>
</dbReference>
<dbReference type="Pfam" id="PF00501">
    <property type="entry name" value="AMP-binding"/>
    <property type="match status" value="1"/>
</dbReference>
<dbReference type="PANTHER" id="PTHR45527:SF1">
    <property type="entry name" value="FATTY ACID SYNTHASE"/>
    <property type="match status" value="1"/>
</dbReference>
<dbReference type="PROSITE" id="PS00455">
    <property type="entry name" value="AMP_BINDING"/>
    <property type="match status" value="1"/>
</dbReference>
<keyword evidence="3" id="KW-0067">ATP-binding</keyword>
<feature type="domain" description="AMP-binding enzyme C-terminal" evidence="5">
    <location>
        <begin position="438"/>
        <end position="513"/>
    </location>
</feature>
<evidence type="ECO:0000256" key="1">
    <source>
        <dbReference type="ARBA" id="ARBA00022598"/>
    </source>
</evidence>
<evidence type="ECO:0000256" key="3">
    <source>
        <dbReference type="ARBA" id="ARBA00022840"/>
    </source>
</evidence>
<dbReference type="PANTHER" id="PTHR45527">
    <property type="entry name" value="NONRIBOSOMAL PEPTIDE SYNTHETASE"/>
    <property type="match status" value="1"/>
</dbReference>
<accession>A0ABX0MZP1</accession>
<protein>
    <submittedName>
        <fullName evidence="6">AMP-binding protein</fullName>
    </submittedName>
</protein>
<reference evidence="6 7" key="1">
    <citation type="submission" date="2019-10" db="EMBL/GenBank/DDBJ databases">
        <title>Taxonomy of Antarctic Massilia spp.: description of Massilia rubra sp. nov., Massilia aquatica sp. nov., Massilia mucilaginosa sp. nov., Massilia frigida sp. nov. isolated from streams, lakes and regoliths.</title>
        <authorList>
            <person name="Holochova P."/>
            <person name="Sedlacek I."/>
            <person name="Kralova S."/>
            <person name="Maslanova I."/>
            <person name="Busse H.-J."/>
            <person name="Stankova E."/>
            <person name="Vrbovska V."/>
            <person name="Kovarovic V."/>
            <person name="Bartak M."/>
            <person name="Svec P."/>
            <person name="Pantucek R."/>
        </authorList>
    </citation>
    <scope>NUCLEOTIDE SEQUENCE [LARGE SCALE GENOMIC DNA]</scope>
    <source>
        <strain evidence="6 7">CCM 8694</strain>
    </source>
</reference>
<dbReference type="InterPro" id="IPR044507">
    <property type="entry name" value="DltA-like"/>
</dbReference>
<dbReference type="CDD" id="cd05945">
    <property type="entry name" value="DltA"/>
    <property type="match status" value="1"/>
</dbReference>
<dbReference type="RefSeq" id="WP_167239641.1">
    <property type="nucleotide sequence ID" value="NZ_WHJF01000094.1"/>
</dbReference>
<dbReference type="EMBL" id="WHJF01000094">
    <property type="protein sequence ID" value="NHZ65706.1"/>
    <property type="molecule type" value="Genomic_DNA"/>
</dbReference>
<evidence type="ECO:0000259" key="5">
    <source>
        <dbReference type="Pfam" id="PF13193"/>
    </source>
</evidence>
<dbReference type="Gene3D" id="3.30.300.30">
    <property type="match status" value="1"/>
</dbReference>
<organism evidence="6 7">
    <name type="scientific">Massilia genomosp. 1</name>
    <dbReference type="NCBI Taxonomy" id="2609280"/>
    <lineage>
        <taxon>Bacteria</taxon>
        <taxon>Pseudomonadati</taxon>
        <taxon>Pseudomonadota</taxon>
        <taxon>Betaproteobacteria</taxon>
        <taxon>Burkholderiales</taxon>
        <taxon>Oxalobacteraceae</taxon>
        <taxon>Telluria group</taxon>
        <taxon>Massilia</taxon>
    </lineage>
</organism>
<dbReference type="SUPFAM" id="SSF56801">
    <property type="entry name" value="Acetyl-CoA synthetase-like"/>
    <property type="match status" value="1"/>
</dbReference>
<evidence type="ECO:0000313" key="7">
    <source>
        <dbReference type="Proteomes" id="UP000610594"/>
    </source>
</evidence>
<gene>
    <name evidence="6" type="ORF">F1735_25965</name>
</gene>
<evidence type="ECO:0000259" key="4">
    <source>
        <dbReference type="Pfam" id="PF00501"/>
    </source>
</evidence>
<evidence type="ECO:0000256" key="2">
    <source>
        <dbReference type="ARBA" id="ARBA00022741"/>
    </source>
</evidence>
<dbReference type="InterPro" id="IPR045851">
    <property type="entry name" value="AMP-bd_C_sf"/>
</dbReference>
<feature type="domain" description="AMP-dependent synthetase/ligase" evidence="4">
    <location>
        <begin position="14"/>
        <end position="388"/>
    </location>
</feature>
<dbReference type="Gene3D" id="3.40.50.12780">
    <property type="entry name" value="N-terminal domain of ligase-like"/>
    <property type="match status" value="1"/>
</dbReference>
<keyword evidence="1" id="KW-0436">Ligase</keyword>
<dbReference type="InterPro" id="IPR020845">
    <property type="entry name" value="AMP-binding_CS"/>
</dbReference>
<keyword evidence="7" id="KW-1185">Reference proteome</keyword>
<dbReference type="InterPro" id="IPR042099">
    <property type="entry name" value="ANL_N_sf"/>
</dbReference>
<sequence length="546" mass="59408">MSTPTFTPVIDYLRTCAQEHPDRLAFLDPDAISYRQFYQAVRQRAAHFARHGTRHGDRVAIWLPKCRDYALSLYAAMEIGAVYVPLDGTQPAQRARKILDSAEPTVLVTDAAHLRALDGWQCEPLKLKLKLILIVDDVPCDDAPLANTAIMKLAALQPSVALPPPFAAAVDDLAAILFTSGSTGVPKGVQISYGNLHSFIAWALAELKLTPHDVLANHAGFHFDLSTFDYFAAAAVGAAVWIVREDEQRDLAALIAGIRRHKVSVWYSVPSALALLAGSGELTSELTASLRHVLFAGEVFPIRQLQALKSCLPAACALYNLYGPTETNVCLYYQVRDNDMARDKPVYIGSTLPGVTAEIVDADGQPVSGEGAIGELVVSGACVTPGYWRRQEAAAHVNHLHGRHATGDLVGIENGFLYYHGRKDRMLKLNGNRIELGEIEAVLGAMPGIADVAVVAQCAGETQHIVAYYTLRHAGERLGVLDIKRYCSARLPRYMIPRLARQLEALPKNANGKIDYRALEQLNSSTSDSAAMPHAHERNDIVAADA</sequence>
<dbReference type="Pfam" id="PF13193">
    <property type="entry name" value="AMP-binding_C"/>
    <property type="match status" value="1"/>
</dbReference>
<dbReference type="InterPro" id="IPR025110">
    <property type="entry name" value="AMP-bd_C"/>
</dbReference>